<dbReference type="AlphaFoldDB" id="A0A7J7J1S3"/>
<keyword evidence="1" id="KW-0812">Transmembrane</keyword>
<comment type="caution">
    <text evidence="2">The sequence shown here is derived from an EMBL/GenBank/DDBJ whole genome shotgun (WGS) entry which is preliminary data.</text>
</comment>
<sequence>MGGKSWQLEIFKMAVYMAFPVSCFYFFNRPEIFNKVNTVKQQIESTAHLDTSLNEDDMKALRKLRLERAMQQEIKWREEYAARKRN</sequence>
<feature type="transmembrane region" description="Helical" evidence="1">
    <location>
        <begin position="6"/>
        <end position="27"/>
    </location>
</feature>
<dbReference type="Pfam" id="PF09803">
    <property type="entry name" value="Pet100"/>
    <property type="match status" value="1"/>
</dbReference>
<accession>A0A7J7J1S3</accession>
<evidence type="ECO:0008006" key="4">
    <source>
        <dbReference type="Google" id="ProtNLM"/>
    </source>
</evidence>
<evidence type="ECO:0000313" key="3">
    <source>
        <dbReference type="Proteomes" id="UP000593567"/>
    </source>
</evidence>
<evidence type="ECO:0000313" key="2">
    <source>
        <dbReference type="EMBL" id="KAF6020120.1"/>
    </source>
</evidence>
<dbReference type="Proteomes" id="UP000593567">
    <property type="component" value="Unassembled WGS sequence"/>
</dbReference>
<dbReference type="GO" id="GO:0033617">
    <property type="term" value="P:mitochondrial respiratory chain complex IV assembly"/>
    <property type="evidence" value="ECO:0007669"/>
    <property type="project" value="InterPro"/>
</dbReference>
<dbReference type="GO" id="GO:0005739">
    <property type="term" value="C:mitochondrion"/>
    <property type="evidence" value="ECO:0007669"/>
    <property type="project" value="InterPro"/>
</dbReference>
<evidence type="ECO:0000256" key="1">
    <source>
        <dbReference type="SAM" id="Phobius"/>
    </source>
</evidence>
<gene>
    <name evidence="2" type="ORF">EB796_021562</name>
</gene>
<keyword evidence="1" id="KW-0472">Membrane</keyword>
<organism evidence="2 3">
    <name type="scientific">Bugula neritina</name>
    <name type="common">Brown bryozoan</name>
    <name type="synonym">Sertularia neritina</name>
    <dbReference type="NCBI Taxonomy" id="10212"/>
    <lineage>
        <taxon>Eukaryota</taxon>
        <taxon>Metazoa</taxon>
        <taxon>Spiralia</taxon>
        <taxon>Lophotrochozoa</taxon>
        <taxon>Bryozoa</taxon>
        <taxon>Gymnolaemata</taxon>
        <taxon>Cheilostomatida</taxon>
        <taxon>Flustrina</taxon>
        <taxon>Buguloidea</taxon>
        <taxon>Bugulidae</taxon>
        <taxon>Bugula</taxon>
    </lineage>
</organism>
<protein>
    <recommendedName>
        <fullName evidence="4">PET100</fullName>
    </recommendedName>
</protein>
<dbReference type="OrthoDB" id="18175at2759"/>
<keyword evidence="1" id="KW-1133">Transmembrane helix</keyword>
<dbReference type="InterPro" id="IPR018625">
    <property type="entry name" value="Pet100"/>
</dbReference>
<reference evidence="2" key="1">
    <citation type="submission" date="2020-06" db="EMBL/GenBank/DDBJ databases">
        <title>Draft genome of Bugula neritina, a colonial animal packing powerful symbionts and potential medicines.</title>
        <authorList>
            <person name="Rayko M."/>
        </authorList>
    </citation>
    <scope>NUCLEOTIDE SEQUENCE [LARGE SCALE GENOMIC DNA]</scope>
    <source>
        <strain evidence="2">Kwan_BN1</strain>
    </source>
</reference>
<name>A0A7J7J1S3_BUGNE</name>
<keyword evidence="3" id="KW-1185">Reference proteome</keyword>
<dbReference type="EMBL" id="VXIV02003192">
    <property type="protein sequence ID" value="KAF6020120.1"/>
    <property type="molecule type" value="Genomic_DNA"/>
</dbReference>
<proteinExistence type="predicted"/>